<sequence>LLEETLKLSNIRTKRELINLSLKEFIRRRHLKKLKRRLGKCDLDFNLSSLEEMRKDE</sequence>
<name>X1VXJ5_9ZZZZ</name>
<gene>
    <name evidence="1" type="ORF">S12H4_55923</name>
</gene>
<protein>
    <recommendedName>
        <fullName evidence="2">Ribbon-helix-helix protein CopG domain-containing protein</fullName>
    </recommendedName>
</protein>
<reference evidence="1" key="1">
    <citation type="journal article" date="2014" name="Front. Microbiol.">
        <title>High frequency of phylogenetically diverse reductive dehalogenase-homologous genes in deep subseafloor sedimentary metagenomes.</title>
        <authorList>
            <person name="Kawai M."/>
            <person name="Futagami T."/>
            <person name="Toyoda A."/>
            <person name="Takaki Y."/>
            <person name="Nishi S."/>
            <person name="Hori S."/>
            <person name="Arai W."/>
            <person name="Tsubouchi T."/>
            <person name="Morono Y."/>
            <person name="Uchiyama I."/>
            <person name="Ito T."/>
            <person name="Fujiyama A."/>
            <person name="Inagaki F."/>
            <person name="Takami H."/>
        </authorList>
    </citation>
    <scope>NUCLEOTIDE SEQUENCE</scope>
    <source>
        <strain evidence="1">Expedition CK06-06</strain>
    </source>
</reference>
<dbReference type="EMBL" id="BARW01035929">
    <property type="protein sequence ID" value="GAJ23766.1"/>
    <property type="molecule type" value="Genomic_DNA"/>
</dbReference>
<accession>X1VXJ5</accession>
<proteinExistence type="predicted"/>
<feature type="non-terminal residue" evidence="1">
    <location>
        <position position="1"/>
    </location>
</feature>
<dbReference type="AlphaFoldDB" id="X1VXJ5"/>
<comment type="caution">
    <text evidence="1">The sequence shown here is derived from an EMBL/GenBank/DDBJ whole genome shotgun (WGS) entry which is preliminary data.</text>
</comment>
<organism evidence="1">
    <name type="scientific">marine sediment metagenome</name>
    <dbReference type="NCBI Taxonomy" id="412755"/>
    <lineage>
        <taxon>unclassified sequences</taxon>
        <taxon>metagenomes</taxon>
        <taxon>ecological metagenomes</taxon>
    </lineage>
</organism>
<evidence type="ECO:0000313" key="1">
    <source>
        <dbReference type="EMBL" id="GAJ23766.1"/>
    </source>
</evidence>
<evidence type="ECO:0008006" key="2">
    <source>
        <dbReference type="Google" id="ProtNLM"/>
    </source>
</evidence>
<dbReference type="Pfam" id="PF09957">
    <property type="entry name" value="VapB_antitoxin"/>
    <property type="match status" value="1"/>
</dbReference>
<dbReference type="InterPro" id="IPR019239">
    <property type="entry name" value="VapB_antitoxin"/>
</dbReference>